<feature type="chain" id="PRO_5047364107" evidence="1">
    <location>
        <begin position="21"/>
        <end position="183"/>
    </location>
</feature>
<evidence type="ECO:0000313" key="2">
    <source>
        <dbReference type="EMBL" id="KAJ4497339.1"/>
    </source>
</evidence>
<evidence type="ECO:0000256" key="1">
    <source>
        <dbReference type="SAM" id="SignalP"/>
    </source>
</evidence>
<keyword evidence="3" id="KW-1185">Reference proteome</keyword>
<accession>A0ABQ8VQ54</accession>
<feature type="signal peptide" evidence="1">
    <location>
        <begin position="1"/>
        <end position="20"/>
    </location>
</feature>
<evidence type="ECO:0000313" key="3">
    <source>
        <dbReference type="Proteomes" id="UP001150217"/>
    </source>
</evidence>
<gene>
    <name evidence="2" type="ORF">C8R41DRAFT_823043</name>
</gene>
<protein>
    <submittedName>
        <fullName evidence="2">Uncharacterized protein</fullName>
    </submittedName>
</protein>
<proteinExistence type="predicted"/>
<name>A0ABQ8VQ54_9AGAR</name>
<sequence>MCFLAASAYVLLGLSAVASCYPAGTSSLLMRTTQSSTGLSPMATNIQLSPGQDGHINTIQVTFEHPKSYGCDDGAVDATLYAKTNTLLLINVAEELEILELKKPYNVHFTNPSPCSRERARKSGFKLTININGSIFRGRVEGARGDVQNRSGSLARDNEEVSIWRGSLISKLNLPPDIYRFAE</sequence>
<organism evidence="2 3">
    <name type="scientific">Lentinula lateritia</name>
    <dbReference type="NCBI Taxonomy" id="40482"/>
    <lineage>
        <taxon>Eukaryota</taxon>
        <taxon>Fungi</taxon>
        <taxon>Dikarya</taxon>
        <taxon>Basidiomycota</taxon>
        <taxon>Agaricomycotina</taxon>
        <taxon>Agaricomycetes</taxon>
        <taxon>Agaricomycetidae</taxon>
        <taxon>Agaricales</taxon>
        <taxon>Marasmiineae</taxon>
        <taxon>Omphalotaceae</taxon>
        <taxon>Lentinula</taxon>
    </lineage>
</organism>
<keyword evidence="1" id="KW-0732">Signal</keyword>
<dbReference type="EMBL" id="JANVFT010000022">
    <property type="protein sequence ID" value="KAJ4497339.1"/>
    <property type="molecule type" value="Genomic_DNA"/>
</dbReference>
<dbReference type="Proteomes" id="UP001150217">
    <property type="component" value="Unassembled WGS sequence"/>
</dbReference>
<reference evidence="2" key="1">
    <citation type="submission" date="2022-08" db="EMBL/GenBank/DDBJ databases">
        <title>A Global Phylogenomic Analysis of the Shiitake Genus Lentinula.</title>
        <authorList>
            <consortium name="DOE Joint Genome Institute"/>
            <person name="Sierra-Patev S."/>
            <person name="Min B."/>
            <person name="Naranjo-Ortiz M."/>
            <person name="Looney B."/>
            <person name="Konkel Z."/>
            <person name="Slot J.C."/>
            <person name="Sakamoto Y."/>
            <person name="Steenwyk J.L."/>
            <person name="Rokas A."/>
            <person name="Carro J."/>
            <person name="Camarero S."/>
            <person name="Ferreira P."/>
            <person name="Molpeceres G."/>
            <person name="Ruiz-Duenas F.J."/>
            <person name="Serrano A."/>
            <person name="Henrissat B."/>
            <person name="Drula E."/>
            <person name="Hughes K.W."/>
            <person name="Mata J.L."/>
            <person name="Ishikawa N.K."/>
            <person name="Vargas-Isla R."/>
            <person name="Ushijima S."/>
            <person name="Smith C.A."/>
            <person name="Ahrendt S."/>
            <person name="Andreopoulos W."/>
            <person name="He G."/>
            <person name="Labutti K."/>
            <person name="Lipzen A."/>
            <person name="Ng V."/>
            <person name="Riley R."/>
            <person name="Sandor L."/>
            <person name="Barry K."/>
            <person name="Martinez A.T."/>
            <person name="Xiao Y."/>
            <person name="Gibbons J.G."/>
            <person name="Terashima K."/>
            <person name="Grigoriev I.V."/>
            <person name="Hibbett D.S."/>
        </authorList>
    </citation>
    <scope>NUCLEOTIDE SEQUENCE</scope>
    <source>
        <strain evidence="2">RHP3577 ss4</strain>
    </source>
</reference>
<comment type="caution">
    <text evidence="2">The sequence shown here is derived from an EMBL/GenBank/DDBJ whole genome shotgun (WGS) entry which is preliminary data.</text>
</comment>